<dbReference type="Proteomes" id="UP001628220">
    <property type="component" value="Unassembled WGS sequence"/>
</dbReference>
<dbReference type="Gene3D" id="3.60.21.10">
    <property type="match status" value="1"/>
</dbReference>
<accession>A0ABQ0E0Z4</accession>
<dbReference type="SUPFAM" id="SSF56300">
    <property type="entry name" value="Metallo-dependent phosphatases"/>
    <property type="match status" value="1"/>
</dbReference>
<gene>
    <name evidence="4" type="ORF">Tsumi_04830</name>
</gene>
<feature type="domain" description="Calcineurin-like phosphoesterase" evidence="3">
    <location>
        <begin position="3"/>
        <end position="150"/>
    </location>
</feature>
<evidence type="ECO:0000256" key="2">
    <source>
        <dbReference type="RuleBase" id="RU362039"/>
    </source>
</evidence>
<keyword evidence="2" id="KW-0479">Metal-binding</keyword>
<name>A0ABQ0E0Z4_9PORP</name>
<comment type="caution">
    <text evidence="4">The sequence shown here is derived from an EMBL/GenBank/DDBJ whole genome shotgun (WGS) entry which is preliminary data.</text>
</comment>
<dbReference type="Pfam" id="PF12850">
    <property type="entry name" value="Metallophos_2"/>
    <property type="match status" value="1"/>
</dbReference>
<dbReference type="InterPro" id="IPR024654">
    <property type="entry name" value="Calcineurin-like_PHP_lpxH"/>
</dbReference>
<comment type="similarity">
    <text evidence="1 2">Belongs to the metallophosphoesterase superfamily. YfcE family.</text>
</comment>
<reference evidence="4 5" key="1">
    <citation type="journal article" date="2025" name="Int. J. Syst. Evol. Microbiol.">
        <title>Desulfovibrio falkowii sp. nov., Porphyromonas miyakawae sp. nov., Mediterraneibacter flintii sp. nov. and Owariibacterium komagatae gen. nov., sp. nov., isolated from human faeces.</title>
        <authorList>
            <person name="Hamaguchi T."/>
            <person name="Ohara M."/>
            <person name="Hisatomi A."/>
            <person name="Sekiguchi K."/>
            <person name="Takeda J.I."/>
            <person name="Ueyama J."/>
            <person name="Ito M."/>
            <person name="Nishiwaki H."/>
            <person name="Ogi T."/>
            <person name="Hirayama M."/>
            <person name="Ohkuma M."/>
            <person name="Sakamoto M."/>
            <person name="Ohno K."/>
        </authorList>
    </citation>
    <scope>NUCLEOTIDE SEQUENCE [LARGE SCALE GENOMIC DNA]</scope>
    <source>
        <strain evidence="4 5">13CB11C</strain>
    </source>
</reference>
<dbReference type="EMBL" id="BAAFSF010000001">
    <property type="protein sequence ID" value="GAB1251379.1"/>
    <property type="molecule type" value="Genomic_DNA"/>
</dbReference>
<dbReference type="EC" id="3.1.4.-" evidence="2"/>
<dbReference type="PANTHER" id="PTHR11124">
    <property type="entry name" value="VACUOLAR SORTING PROTEIN VPS29"/>
    <property type="match status" value="1"/>
</dbReference>
<protein>
    <recommendedName>
        <fullName evidence="2">Phosphoesterase</fullName>
        <ecNumber evidence="2">3.1.4.-</ecNumber>
    </recommendedName>
</protein>
<organism evidence="4 5">
    <name type="scientific">Porphyromonas miyakawae</name>
    <dbReference type="NCBI Taxonomy" id="3137470"/>
    <lineage>
        <taxon>Bacteria</taxon>
        <taxon>Pseudomonadati</taxon>
        <taxon>Bacteroidota</taxon>
        <taxon>Bacteroidia</taxon>
        <taxon>Bacteroidales</taxon>
        <taxon>Porphyromonadaceae</taxon>
        <taxon>Porphyromonas</taxon>
    </lineage>
</organism>
<evidence type="ECO:0000256" key="1">
    <source>
        <dbReference type="ARBA" id="ARBA00008950"/>
    </source>
</evidence>
<comment type="cofactor">
    <cofactor evidence="2">
        <name>a divalent metal cation</name>
        <dbReference type="ChEBI" id="CHEBI:60240"/>
    </cofactor>
</comment>
<dbReference type="NCBIfam" id="TIGR00040">
    <property type="entry name" value="yfcE"/>
    <property type="match status" value="1"/>
</dbReference>
<evidence type="ECO:0000313" key="5">
    <source>
        <dbReference type="Proteomes" id="UP001628220"/>
    </source>
</evidence>
<keyword evidence="5" id="KW-1185">Reference proteome</keyword>
<dbReference type="InterPro" id="IPR000979">
    <property type="entry name" value="Phosphodiesterase_MJ0936/Vps29"/>
</dbReference>
<evidence type="ECO:0000313" key="4">
    <source>
        <dbReference type="EMBL" id="GAB1251379.1"/>
    </source>
</evidence>
<dbReference type="InterPro" id="IPR029052">
    <property type="entry name" value="Metallo-depent_PP-like"/>
</dbReference>
<sequence length="167" mass="18882">MTRIGILSDTHGYYDESFAHYFRECDLILHAGDIGSVVVAEHLASIAPLRAVYGNIDGQDIRGLYPEYLTCEIEHVKLLMMHIGGSVGHYSKSARMLIERFKPNLFVCGHSHILKVQYDKQYDLLHVNPGAAGLSGWQTVRTLIRLDIEGNEMHNLEVIELKSPYRS</sequence>
<dbReference type="RefSeq" id="WP_411915190.1">
    <property type="nucleotide sequence ID" value="NZ_BAAFSF010000001.1"/>
</dbReference>
<evidence type="ECO:0000259" key="3">
    <source>
        <dbReference type="Pfam" id="PF12850"/>
    </source>
</evidence>
<proteinExistence type="inferred from homology"/>